<dbReference type="EMBL" id="PGCI01000609">
    <property type="protein sequence ID" value="PLW24434.1"/>
    <property type="molecule type" value="Genomic_DNA"/>
</dbReference>
<evidence type="ECO:0000313" key="3">
    <source>
        <dbReference type="EMBL" id="PLW52091.1"/>
    </source>
</evidence>
<reference evidence="5 6" key="1">
    <citation type="submission" date="2017-11" db="EMBL/GenBank/DDBJ databases">
        <title>De novo assembly and phasing of dikaryotic genomes from two isolates of Puccinia coronata f. sp. avenae, the causal agent of oat crown rust.</title>
        <authorList>
            <person name="Miller M.E."/>
            <person name="Zhang Y."/>
            <person name="Omidvar V."/>
            <person name="Sperschneider J."/>
            <person name="Schwessinger B."/>
            <person name="Raley C."/>
            <person name="Palmer J.M."/>
            <person name="Garnica D."/>
            <person name="Upadhyaya N."/>
            <person name="Rathjen J."/>
            <person name="Taylor J.M."/>
            <person name="Park R.F."/>
            <person name="Dodds P.N."/>
            <person name="Hirsch C.D."/>
            <person name="Kianian S.F."/>
            <person name="Figueroa M."/>
        </authorList>
    </citation>
    <scope>NUCLEOTIDE SEQUENCE [LARGE SCALE GENOMIC DNA]</scope>
    <source>
        <strain evidence="1">12NC29</strain>
        <strain evidence="3">12SD80</strain>
    </source>
</reference>
<dbReference type="Proteomes" id="UP000235388">
    <property type="component" value="Unassembled WGS sequence"/>
</dbReference>
<dbReference type="EMBL" id="PGCI01000002">
    <property type="protein sequence ID" value="PLW52091.1"/>
    <property type="molecule type" value="Genomic_DNA"/>
</dbReference>
<protein>
    <submittedName>
        <fullName evidence="3">Uncharacterized protein</fullName>
    </submittedName>
</protein>
<evidence type="ECO:0000313" key="2">
    <source>
        <dbReference type="EMBL" id="PLW24434.1"/>
    </source>
</evidence>
<proteinExistence type="predicted"/>
<sequence>MTRWPERTAEEDMPLSLICRLMAIMKDQGMMMRSTNDAINLMDALDISGESAVKPDLHTVERIGRKSEPNQCHSIQPAMVQPVSDHKATSFHRRARATDDSIDRSMQSNLWDRELLSNSDWVSAGGETSWLKRAGGLFLPHQQENDALHEAGLGQ</sequence>
<accession>A0A2N5VPZ5</accession>
<evidence type="ECO:0000313" key="6">
    <source>
        <dbReference type="Proteomes" id="UP000235392"/>
    </source>
</evidence>
<dbReference type="EMBL" id="PGCJ01000001">
    <property type="protein sequence ID" value="PLW58763.1"/>
    <property type="molecule type" value="Genomic_DNA"/>
</dbReference>
<evidence type="ECO:0000313" key="5">
    <source>
        <dbReference type="Proteomes" id="UP000235388"/>
    </source>
</evidence>
<evidence type="ECO:0000313" key="4">
    <source>
        <dbReference type="EMBL" id="PLW58763.1"/>
    </source>
</evidence>
<keyword evidence="5" id="KW-1185">Reference proteome</keyword>
<gene>
    <name evidence="4" type="ORF">PCANC_00421</name>
    <name evidence="1" type="ORF">PCANC_11945</name>
    <name evidence="3" type="ORF">PCASD_02065</name>
    <name evidence="2" type="ORF">PCASD_11577</name>
</gene>
<dbReference type="Proteomes" id="UP000235392">
    <property type="component" value="Unassembled WGS sequence"/>
</dbReference>
<comment type="caution">
    <text evidence="3">The sequence shown here is derived from an EMBL/GenBank/DDBJ whole genome shotgun (WGS) entry which is preliminary data.</text>
</comment>
<name>A0A2N5VPZ5_9BASI</name>
<evidence type="ECO:0000313" key="1">
    <source>
        <dbReference type="EMBL" id="PLW19930.1"/>
    </source>
</evidence>
<dbReference type="AlphaFoldDB" id="A0A2N5VPZ5"/>
<organism evidence="3 6">
    <name type="scientific">Puccinia coronata f. sp. avenae</name>
    <dbReference type="NCBI Taxonomy" id="200324"/>
    <lineage>
        <taxon>Eukaryota</taxon>
        <taxon>Fungi</taxon>
        <taxon>Dikarya</taxon>
        <taxon>Basidiomycota</taxon>
        <taxon>Pucciniomycotina</taxon>
        <taxon>Pucciniomycetes</taxon>
        <taxon>Pucciniales</taxon>
        <taxon>Pucciniaceae</taxon>
        <taxon>Puccinia</taxon>
    </lineage>
</organism>
<dbReference type="EMBL" id="PGCJ01000805">
    <property type="protein sequence ID" value="PLW19930.1"/>
    <property type="molecule type" value="Genomic_DNA"/>
</dbReference>